<dbReference type="EMBL" id="FNHD01000006">
    <property type="protein sequence ID" value="SDL80577.1"/>
    <property type="molecule type" value="Genomic_DNA"/>
</dbReference>
<gene>
    <name evidence="2" type="ORF">SAMN05216273_106177</name>
</gene>
<organism evidence="2 3">
    <name type="scientific">Chryseobacterium taihuense</name>
    <dbReference type="NCBI Taxonomy" id="1141221"/>
    <lineage>
        <taxon>Bacteria</taxon>
        <taxon>Pseudomonadati</taxon>
        <taxon>Bacteroidota</taxon>
        <taxon>Flavobacteriia</taxon>
        <taxon>Flavobacteriales</taxon>
        <taxon>Weeksellaceae</taxon>
        <taxon>Chryseobacterium group</taxon>
        <taxon>Chryseobacterium</taxon>
    </lineage>
</organism>
<feature type="signal peptide" evidence="1">
    <location>
        <begin position="1"/>
        <end position="21"/>
    </location>
</feature>
<accession>A0ABY0QT43</accession>
<feature type="chain" id="PRO_5046563789" evidence="1">
    <location>
        <begin position="22"/>
        <end position="92"/>
    </location>
</feature>
<protein>
    <submittedName>
        <fullName evidence="2">Uncharacterized protein</fullName>
    </submittedName>
</protein>
<dbReference type="Proteomes" id="UP000199242">
    <property type="component" value="Unassembled WGS sequence"/>
</dbReference>
<keyword evidence="3" id="KW-1185">Reference proteome</keyword>
<evidence type="ECO:0000256" key="1">
    <source>
        <dbReference type="SAM" id="SignalP"/>
    </source>
</evidence>
<evidence type="ECO:0000313" key="2">
    <source>
        <dbReference type="EMBL" id="SDL80577.1"/>
    </source>
</evidence>
<name>A0ABY0QT43_9FLAO</name>
<evidence type="ECO:0000313" key="3">
    <source>
        <dbReference type="Proteomes" id="UP000199242"/>
    </source>
</evidence>
<sequence length="92" mass="10214">MKKKFLIGALGLASVFAMTSATDENSENARRPMFGKVETYVSDCTPSSTNPDGSQMCMCTQHYTQYIFWIGFEGESRESMPCGQNPISPGQW</sequence>
<reference evidence="2 3" key="1">
    <citation type="submission" date="2016-10" db="EMBL/GenBank/DDBJ databases">
        <authorList>
            <person name="Varghese N."/>
            <person name="Submissions S."/>
        </authorList>
    </citation>
    <scope>NUCLEOTIDE SEQUENCE [LARGE SCALE GENOMIC DNA]</scope>
    <source>
        <strain evidence="2 3">CGMCC 1.10941</strain>
    </source>
</reference>
<proteinExistence type="predicted"/>
<keyword evidence="1" id="KW-0732">Signal</keyword>
<comment type="caution">
    <text evidence="2">The sequence shown here is derived from an EMBL/GenBank/DDBJ whole genome shotgun (WGS) entry which is preliminary data.</text>
</comment>